<evidence type="ECO:0000313" key="1">
    <source>
        <dbReference type="EnsemblPlants" id="AVESA.00010b.r2.4AG0606240.1.CDS"/>
    </source>
</evidence>
<accession>A0ACD5WAY5</accession>
<reference evidence="1" key="2">
    <citation type="submission" date="2025-09" db="UniProtKB">
        <authorList>
            <consortium name="EnsemblPlants"/>
        </authorList>
    </citation>
    <scope>IDENTIFICATION</scope>
</reference>
<dbReference type="Proteomes" id="UP001732700">
    <property type="component" value="Chromosome 4A"/>
</dbReference>
<evidence type="ECO:0000313" key="2">
    <source>
        <dbReference type="Proteomes" id="UP001732700"/>
    </source>
</evidence>
<protein>
    <submittedName>
        <fullName evidence="1">Uncharacterized protein</fullName>
    </submittedName>
</protein>
<proteinExistence type="predicted"/>
<organism evidence="1 2">
    <name type="scientific">Avena sativa</name>
    <name type="common">Oat</name>
    <dbReference type="NCBI Taxonomy" id="4498"/>
    <lineage>
        <taxon>Eukaryota</taxon>
        <taxon>Viridiplantae</taxon>
        <taxon>Streptophyta</taxon>
        <taxon>Embryophyta</taxon>
        <taxon>Tracheophyta</taxon>
        <taxon>Spermatophyta</taxon>
        <taxon>Magnoliopsida</taxon>
        <taxon>Liliopsida</taxon>
        <taxon>Poales</taxon>
        <taxon>Poaceae</taxon>
        <taxon>BOP clade</taxon>
        <taxon>Pooideae</taxon>
        <taxon>Poodae</taxon>
        <taxon>Poeae</taxon>
        <taxon>Poeae Chloroplast Group 1 (Aveneae type)</taxon>
        <taxon>Aveninae</taxon>
        <taxon>Avena</taxon>
    </lineage>
</organism>
<keyword evidence="2" id="KW-1185">Reference proteome</keyword>
<reference evidence="1" key="1">
    <citation type="submission" date="2021-05" db="EMBL/GenBank/DDBJ databases">
        <authorList>
            <person name="Scholz U."/>
            <person name="Mascher M."/>
            <person name="Fiebig A."/>
        </authorList>
    </citation>
    <scope>NUCLEOTIDE SEQUENCE [LARGE SCALE GENOMIC DNA]</scope>
</reference>
<sequence length="592" mass="66395">MDAASDGASSSQSPPTEPHLSSYGDTSSSPHAAEARAVSCDGRDGAEADVLSLDTPWVSAAEAESILEEAAVVAGLFPGAEKEDDVDEIRANQERQQDELMALVAIYGDDLCEFENKRGLRFFQIYIRYGLRDGTQLRAKLSSNHVNAEGGGCPGDGTKKLGDGHDEFSYTYNVEYLPPLVLTCLLPRSYPSKDPPYFTVTVKWMDGPNVSQLCEMLDTIWAELPGQEVVYHWVEWLHNSSLSYLWRDSKITLGPDVVLQKRDNRAISRSLPLESVIPSMLSYSSKKCSQAFLGDLHMCMICLNQSKGSNFIELPCQHLFCVECMETLCRMHVKEGSVFQLICPDTKCGASIPPYLLKRLLREEEFERWDRLALQKALDSMSDVVYCPRCGIGCLEDEDKNAQCPKCSFIFCSSCKDPRHLGKQCLTLEQKLQHPQKSRGMIAREIVQQMLSIRNLYGDAILCPNCGIAISRTEGCNMMICGHCHQGFCFRCGKASCRSCDLYAPRKNEQTDWQMRMKKLEKGNSTAQRHPVGSTVKCPKCRQRNYKGDDKYIFCWSCRFSYCTLCKKRIEFTGPKNGHWGSPECVGLGNLM</sequence>
<name>A0ACD5WAY5_AVESA</name>
<dbReference type="EnsemblPlants" id="AVESA.00010b.r2.4AG0606240.1">
    <property type="protein sequence ID" value="AVESA.00010b.r2.4AG0606240.1.CDS"/>
    <property type="gene ID" value="AVESA.00010b.r2.4AG0606240"/>
</dbReference>